<proteinExistence type="predicted"/>
<evidence type="ECO:0000256" key="2">
    <source>
        <dbReference type="SAM" id="Phobius"/>
    </source>
</evidence>
<dbReference type="InterPro" id="IPR036869">
    <property type="entry name" value="J_dom_sf"/>
</dbReference>
<dbReference type="SUPFAM" id="SSF81296">
    <property type="entry name" value="E set domains"/>
    <property type="match status" value="1"/>
</dbReference>
<name>A0A061API0_CYBFA</name>
<dbReference type="InterPro" id="IPR014756">
    <property type="entry name" value="Ig_E-set"/>
</dbReference>
<reference evidence="4" key="1">
    <citation type="journal article" date="2014" name="Genome Announc.">
        <title>Genome sequence of the yeast Cyberlindnera fabianii (Hansenula fabianii).</title>
        <authorList>
            <person name="Freel K.C."/>
            <person name="Sarilar V."/>
            <person name="Neuveglise C."/>
            <person name="Devillers H."/>
            <person name="Friedrich A."/>
            <person name="Schacherer J."/>
        </authorList>
    </citation>
    <scope>NUCLEOTIDE SEQUENCE</scope>
    <source>
        <strain evidence="4">YJS4271</strain>
    </source>
</reference>
<dbReference type="GO" id="GO:0008320">
    <property type="term" value="F:protein transmembrane transporter activity"/>
    <property type="evidence" value="ECO:0007669"/>
    <property type="project" value="TreeGrafter"/>
</dbReference>
<dbReference type="PRINTS" id="PR00625">
    <property type="entry name" value="JDOMAIN"/>
</dbReference>
<dbReference type="PhylomeDB" id="A0A061API0"/>
<gene>
    <name evidence="4" type="ORF">CYFA0S_02e11320g</name>
</gene>
<accession>A0A061API0</accession>
<dbReference type="GO" id="GO:0006620">
    <property type="term" value="P:post-translational protein targeting to endoplasmic reticulum membrane"/>
    <property type="evidence" value="ECO:0007669"/>
    <property type="project" value="TreeGrafter"/>
</dbReference>
<feature type="transmembrane region" description="Helical" evidence="2">
    <location>
        <begin position="79"/>
        <end position="96"/>
    </location>
</feature>
<protein>
    <submittedName>
        <fullName evidence="4">CYFA0S02e11320g1_1</fullName>
    </submittedName>
</protein>
<dbReference type="GO" id="GO:0006614">
    <property type="term" value="P:SRP-dependent cotranslational protein targeting to membrane"/>
    <property type="evidence" value="ECO:0007669"/>
    <property type="project" value="TreeGrafter"/>
</dbReference>
<dbReference type="Gene3D" id="2.60.40.150">
    <property type="entry name" value="C2 domain"/>
    <property type="match status" value="1"/>
</dbReference>
<feature type="transmembrane region" description="Helical" evidence="2">
    <location>
        <begin position="12"/>
        <end position="35"/>
    </location>
</feature>
<dbReference type="Gene3D" id="1.10.287.110">
    <property type="entry name" value="DnaJ domain"/>
    <property type="match status" value="1"/>
</dbReference>
<keyword evidence="2" id="KW-0472">Membrane</keyword>
<dbReference type="CDD" id="cd06257">
    <property type="entry name" value="DnaJ"/>
    <property type="match status" value="1"/>
</dbReference>
<dbReference type="Pfam" id="PF00226">
    <property type="entry name" value="DnaJ"/>
    <property type="match status" value="1"/>
</dbReference>
<sequence length="635" mass="70697">MNSSYEYDGASQIWPAFALSIATVTVVPVTAHAIYKTFASPENTADASNGQIPQKSIPKDVSIYKTHKKRRSSLFSKKTAFLLIGWILIAYLIYVIRTTETITVGQSFDPYELLGIEYGASDKDIKSVYKKLSIKFHPDKIRNKSEEEMLEIEQKFVLITKAYKALTDDVIKENYEKYGNPDGPQTTTHGIALPKWLVEGASSPLLIVAYILLICFVLPLLISNAWNNSKKITKKGIYSTTATLFTERLLNQKNTEIITPSVIMSFIAQADEYKTLLPGKTPEQIISLYKAYLNRDITTDCLTAVSIVPTLINGLVDIAATFRNTDMSLVATTTLKHFIQAVPEAQKPELLQLPHVDPSAIAKSKIVKLGKLFTLPRDEIKSVLGIQDDAKLEEAISVGSQIPRLDVVHAEFKVPGDTVVTPQSQAHISIKVLVRSPKHHGVAKIEASKLKEEETHENLSDPIRVMFEQPQLPIAHAPYFPEERQSGYIAFVVLQKDGKICESPVIIKNLSLENLALEESEFKDGTKLQVGTFKIPLTQPTPKETGHFQFRVIIKSLDYFTTDIDVPVNMHVQNPPKVEEVDYDIPTPKEDSIAGAMAGLRGEDVGAIDSDEDDSEFEEDEDFTDIDSDTDAEQD</sequence>
<dbReference type="SMART" id="SM00271">
    <property type="entry name" value="DnaJ"/>
    <property type="match status" value="1"/>
</dbReference>
<dbReference type="InterPro" id="IPR001623">
    <property type="entry name" value="DnaJ_domain"/>
</dbReference>
<dbReference type="SUPFAM" id="SSF158702">
    <property type="entry name" value="Sec63 N-terminal domain-like"/>
    <property type="match status" value="1"/>
</dbReference>
<dbReference type="OrthoDB" id="1734229at2759"/>
<feature type="compositionally biased region" description="Acidic residues" evidence="1">
    <location>
        <begin position="609"/>
        <end position="635"/>
    </location>
</feature>
<dbReference type="PROSITE" id="PS50076">
    <property type="entry name" value="DNAJ_2"/>
    <property type="match status" value="1"/>
</dbReference>
<dbReference type="VEuPathDB" id="FungiDB:BON22_3497"/>
<keyword evidence="2" id="KW-0812">Transmembrane</keyword>
<feature type="region of interest" description="Disordered" evidence="1">
    <location>
        <begin position="601"/>
        <end position="635"/>
    </location>
</feature>
<dbReference type="FunFam" id="1.10.287.110:FF:000039">
    <property type="entry name" value="Protein translocation complex component (Npl1)"/>
    <property type="match status" value="1"/>
</dbReference>
<dbReference type="GO" id="GO:0031207">
    <property type="term" value="C:Sec62/Sec63 complex"/>
    <property type="evidence" value="ECO:0007669"/>
    <property type="project" value="TreeGrafter"/>
</dbReference>
<dbReference type="SUPFAM" id="SSF46565">
    <property type="entry name" value="Chaperone J-domain"/>
    <property type="match status" value="1"/>
</dbReference>
<dbReference type="InterPro" id="IPR035892">
    <property type="entry name" value="C2_domain_sf"/>
</dbReference>
<feature type="transmembrane region" description="Helical" evidence="2">
    <location>
        <begin position="205"/>
        <end position="226"/>
    </location>
</feature>
<dbReference type="EMBL" id="LK052887">
    <property type="protein sequence ID" value="CDR39044.1"/>
    <property type="molecule type" value="Genomic_DNA"/>
</dbReference>
<dbReference type="GO" id="GO:0003723">
    <property type="term" value="F:RNA binding"/>
    <property type="evidence" value="ECO:0007669"/>
    <property type="project" value="TreeGrafter"/>
</dbReference>
<feature type="domain" description="J" evidence="3">
    <location>
        <begin position="109"/>
        <end position="179"/>
    </location>
</feature>
<evidence type="ECO:0000259" key="3">
    <source>
        <dbReference type="PROSITE" id="PS50076"/>
    </source>
</evidence>
<dbReference type="AlphaFoldDB" id="A0A061API0"/>
<evidence type="ECO:0000313" key="4">
    <source>
        <dbReference type="EMBL" id="CDR39044.1"/>
    </source>
</evidence>
<keyword evidence="2" id="KW-1133">Transmembrane helix</keyword>
<organism evidence="4">
    <name type="scientific">Cyberlindnera fabianii</name>
    <name type="common">Yeast</name>
    <name type="synonym">Hansenula fabianii</name>
    <dbReference type="NCBI Taxonomy" id="36022"/>
    <lineage>
        <taxon>Eukaryota</taxon>
        <taxon>Fungi</taxon>
        <taxon>Dikarya</taxon>
        <taxon>Ascomycota</taxon>
        <taxon>Saccharomycotina</taxon>
        <taxon>Saccharomycetes</taxon>
        <taxon>Phaffomycetales</taxon>
        <taxon>Phaffomycetaceae</taxon>
        <taxon>Cyberlindnera</taxon>
    </lineage>
</organism>
<dbReference type="PANTHER" id="PTHR24075:SF0">
    <property type="entry name" value="TRANSLOCATION PROTEIN SEC63 HOMOLOG"/>
    <property type="match status" value="1"/>
</dbReference>
<dbReference type="PANTHER" id="PTHR24075">
    <property type="entry name" value="SEC63 DOMAIN-CONTAINING"/>
    <property type="match status" value="1"/>
</dbReference>
<evidence type="ECO:0000256" key="1">
    <source>
        <dbReference type="SAM" id="MobiDB-lite"/>
    </source>
</evidence>